<gene>
    <name evidence="1" type="ORF">QYM36_009576</name>
</gene>
<evidence type="ECO:0000313" key="1">
    <source>
        <dbReference type="EMBL" id="KAK2713739.1"/>
    </source>
</evidence>
<reference evidence="1" key="1">
    <citation type="submission" date="2023-07" db="EMBL/GenBank/DDBJ databases">
        <title>Chromosome-level genome assembly of Artemia franciscana.</title>
        <authorList>
            <person name="Jo E."/>
        </authorList>
    </citation>
    <scope>NUCLEOTIDE SEQUENCE</scope>
    <source>
        <tissue evidence="1">Whole body</tissue>
    </source>
</reference>
<organism evidence="1 2">
    <name type="scientific">Artemia franciscana</name>
    <name type="common">Brine shrimp</name>
    <name type="synonym">Artemia sanfranciscana</name>
    <dbReference type="NCBI Taxonomy" id="6661"/>
    <lineage>
        <taxon>Eukaryota</taxon>
        <taxon>Metazoa</taxon>
        <taxon>Ecdysozoa</taxon>
        <taxon>Arthropoda</taxon>
        <taxon>Crustacea</taxon>
        <taxon>Branchiopoda</taxon>
        <taxon>Anostraca</taxon>
        <taxon>Artemiidae</taxon>
        <taxon>Artemia</taxon>
    </lineage>
</organism>
<dbReference type="AlphaFoldDB" id="A0AA88HTX2"/>
<proteinExistence type="predicted"/>
<dbReference type="EMBL" id="JAVRJZ010000014">
    <property type="protein sequence ID" value="KAK2713739.1"/>
    <property type="molecule type" value="Genomic_DNA"/>
</dbReference>
<name>A0AA88HTX2_ARTSF</name>
<protein>
    <submittedName>
        <fullName evidence="1">Uncharacterized protein</fullName>
    </submittedName>
</protein>
<dbReference type="Proteomes" id="UP001187531">
    <property type="component" value="Unassembled WGS sequence"/>
</dbReference>
<evidence type="ECO:0000313" key="2">
    <source>
        <dbReference type="Proteomes" id="UP001187531"/>
    </source>
</evidence>
<comment type="caution">
    <text evidence="1">The sequence shown here is derived from an EMBL/GenBank/DDBJ whole genome shotgun (WGS) entry which is preliminary data.</text>
</comment>
<keyword evidence="2" id="KW-1185">Reference proteome</keyword>
<feature type="non-terminal residue" evidence="1">
    <location>
        <position position="239"/>
    </location>
</feature>
<sequence length="239" mass="26862">MDKDSSPMNDTTGITDSWKQYIHKKLNCQISPKPAVIRNLTISPLESSPSLRSEVEAALRSLVLKKLPGPEVLQAKLLKVSTEVVADFHNRIATANWHKEYFIRTWCFVTLIPMHKNGNLPKTCKKQGYKSHLRGILELLAKRDSEDLIVPTYAILSAYEVPSVPDLIFSHLSSKLTRMEKVLNAVASRAEVYDNNFPPLPQLTEPNVLATIGVSKIPALLDNPIKRKELLDKVTGHEY</sequence>
<accession>A0AA88HTX2</accession>